<organism evidence="2 3">
    <name type="scientific">Wenxinia saemankumensis</name>
    <dbReference type="NCBI Taxonomy" id="1447782"/>
    <lineage>
        <taxon>Bacteria</taxon>
        <taxon>Pseudomonadati</taxon>
        <taxon>Pseudomonadota</taxon>
        <taxon>Alphaproteobacteria</taxon>
        <taxon>Rhodobacterales</taxon>
        <taxon>Roseobacteraceae</taxon>
        <taxon>Wenxinia</taxon>
    </lineage>
</organism>
<gene>
    <name evidence="2" type="ORF">SAMN05444417_2194</name>
</gene>
<dbReference type="EMBL" id="FQYO01000003">
    <property type="protein sequence ID" value="SHI89342.1"/>
    <property type="molecule type" value="Genomic_DNA"/>
</dbReference>
<evidence type="ECO:0000313" key="2">
    <source>
        <dbReference type="EMBL" id="SHI89342.1"/>
    </source>
</evidence>
<dbReference type="RefSeq" id="WP_073329870.1">
    <property type="nucleotide sequence ID" value="NZ_FQYO01000003.1"/>
</dbReference>
<protein>
    <submittedName>
        <fullName evidence="2">Glycerophosphoryl diester phosphodiesterase</fullName>
    </submittedName>
</protein>
<dbReference type="Proteomes" id="UP000184292">
    <property type="component" value="Unassembled WGS sequence"/>
</dbReference>
<keyword evidence="3" id="KW-1185">Reference proteome</keyword>
<dbReference type="GO" id="GO:0008081">
    <property type="term" value="F:phosphoric diester hydrolase activity"/>
    <property type="evidence" value="ECO:0007669"/>
    <property type="project" value="InterPro"/>
</dbReference>
<proteinExistence type="predicted"/>
<dbReference type="STRING" id="1447782.SAMN05444417_2194"/>
<accession>A0A1M6EVA7</accession>
<dbReference type="SUPFAM" id="SSF51695">
    <property type="entry name" value="PLC-like phosphodiesterases"/>
    <property type="match status" value="1"/>
</dbReference>
<feature type="domain" description="GP-PDE" evidence="1">
    <location>
        <begin position="8"/>
        <end position="250"/>
    </location>
</feature>
<dbReference type="InterPro" id="IPR017946">
    <property type="entry name" value="PLC-like_Pdiesterase_TIM-brl"/>
</dbReference>
<dbReference type="PROSITE" id="PS51704">
    <property type="entry name" value="GP_PDE"/>
    <property type="match status" value="1"/>
</dbReference>
<dbReference type="Pfam" id="PF03009">
    <property type="entry name" value="GDPD"/>
    <property type="match status" value="1"/>
</dbReference>
<dbReference type="OrthoDB" id="384721at2"/>
<dbReference type="Gene3D" id="3.20.20.190">
    <property type="entry name" value="Phosphatidylinositol (PI) phosphodiesterase"/>
    <property type="match status" value="1"/>
</dbReference>
<dbReference type="AlphaFoldDB" id="A0A1M6EVA7"/>
<sequence length="250" mass="26204">MLPAGFFARPFAHRALHGAAGVENSRGAIRAAVREGWGIEIDVQPSADGIAIVFHDEDLARLTGAEGPIRGRDAAEIAGLALADGSAPPTLAEALELIAGRVPLLVEIKDQDGAMGAGVGALEEAVARDLSRYDGPVAVMSFNPHSVAAMADLAPALPRGLTTSAYDPAHWPGLDGPTCDRLRGIPDYARTGARFISHEAADLDRPRVAELKAQGAAIQCWTIRSPEAEAAARRIADSVTFEGYTPQSRT</sequence>
<evidence type="ECO:0000259" key="1">
    <source>
        <dbReference type="PROSITE" id="PS51704"/>
    </source>
</evidence>
<evidence type="ECO:0000313" key="3">
    <source>
        <dbReference type="Proteomes" id="UP000184292"/>
    </source>
</evidence>
<reference evidence="2 3" key="1">
    <citation type="submission" date="2016-11" db="EMBL/GenBank/DDBJ databases">
        <authorList>
            <person name="Jaros S."/>
            <person name="Januszkiewicz K."/>
            <person name="Wedrychowicz H."/>
        </authorList>
    </citation>
    <scope>NUCLEOTIDE SEQUENCE [LARGE SCALE GENOMIC DNA]</scope>
    <source>
        <strain evidence="2 3">DSM 100565</strain>
    </source>
</reference>
<name>A0A1M6EVA7_9RHOB</name>
<dbReference type="GO" id="GO:0006629">
    <property type="term" value="P:lipid metabolic process"/>
    <property type="evidence" value="ECO:0007669"/>
    <property type="project" value="InterPro"/>
</dbReference>
<dbReference type="InterPro" id="IPR030395">
    <property type="entry name" value="GP_PDE_dom"/>
</dbReference>
<dbReference type="PANTHER" id="PTHR46211:SF1">
    <property type="entry name" value="GLYCEROPHOSPHODIESTER PHOSPHODIESTERASE, CYTOPLASMIC"/>
    <property type="match status" value="1"/>
</dbReference>
<dbReference type="PANTHER" id="PTHR46211">
    <property type="entry name" value="GLYCEROPHOSPHORYL DIESTER PHOSPHODIESTERASE"/>
    <property type="match status" value="1"/>
</dbReference>